<protein>
    <submittedName>
        <fullName evidence="5">Uncharacterized protein</fullName>
    </submittedName>
</protein>
<accession>A0A813MYY3</accession>
<keyword evidence="1" id="KW-0677">Repeat</keyword>
<evidence type="ECO:0000313" key="5">
    <source>
        <dbReference type="EMBL" id="CAF0731695.1"/>
    </source>
</evidence>
<keyword evidence="6" id="KW-1185">Reference proteome</keyword>
<dbReference type="InterPro" id="IPR011042">
    <property type="entry name" value="6-blade_b-propeller_TolB-like"/>
</dbReference>
<gene>
    <name evidence="5" type="ORF">QVE165_LOCUS315</name>
</gene>
<dbReference type="Proteomes" id="UP000663832">
    <property type="component" value="Unassembled WGS sequence"/>
</dbReference>
<dbReference type="GO" id="GO:0061630">
    <property type="term" value="F:ubiquitin protein ligase activity"/>
    <property type="evidence" value="ECO:0007669"/>
    <property type="project" value="TreeGrafter"/>
</dbReference>
<feature type="region of interest" description="Disordered" evidence="3">
    <location>
        <begin position="59"/>
        <end position="81"/>
    </location>
</feature>
<sequence>MNNNRIDVYDSETVNPNATQPITLCERFRKRKFMWIVLIIIIIVALITTISVVVLKTKKTNSEETSTTEETTTEQSSPSFVIDSNTKWKQDALTVAGGYDEGNRTNQLDAPVSVYVDDDNGSIYISDTNNHRIVRWGFNSTNGEVVAGGNGDGNRTDQLNRPSDTILDKKDSSLIICDCGNHRVVKWSRQHDTTSQRIIIPHIVCWSLAIDNNGDLYVSDWMKGEVSRWKEEEKTGTKVASIRRDADSTDQLQNFVYIFVDEYYSVYVVDYLNGEAIEWKKDAKNGTIVAHGHRHEMKPDQPPHLIAVTVDSMGNIYVSDTVTCQITRWLPVPGTKFGGTIAGGEGCGKGSRNLFTPYDLSFDRQGNLYVVDFFNNRVQKFAVEHD</sequence>
<evidence type="ECO:0000313" key="6">
    <source>
        <dbReference type="Proteomes" id="UP000663832"/>
    </source>
</evidence>
<keyword evidence="4" id="KW-1133">Transmembrane helix</keyword>
<evidence type="ECO:0000256" key="3">
    <source>
        <dbReference type="SAM" id="MobiDB-lite"/>
    </source>
</evidence>
<dbReference type="EMBL" id="CAJNOM010000001">
    <property type="protein sequence ID" value="CAF0731695.1"/>
    <property type="molecule type" value="Genomic_DNA"/>
</dbReference>
<dbReference type="CDD" id="cd05819">
    <property type="entry name" value="NHL"/>
    <property type="match status" value="1"/>
</dbReference>
<reference evidence="5" key="1">
    <citation type="submission" date="2021-02" db="EMBL/GenBank/DDBJ databases">
        <authorList>
            <person name="Nowell W R."/>
        </authorList>
    </citation>
    <scope>NUCLEOTIDE SEQUENCE</scope>
</reference>
<dbReference type="OrthoDB" id="5987831at2759"/>
<feature type="repeat" description="NHL" evidence="2">
    <location>
        <begin position="343"/>
        <end position="384"/>
    </location>
</feature>
<dbReference type="GO" id="GO:0043161">
    <property type="term" value="P:proteasome-mediated ubiquitin-dependent protein catabolic process"/>
    <property type="evidence" value="ECO:0007669"/>
    <property type="project" value="TreeGrafter"/>
</dbReference>
<proteinExistence type="predicted"/>
<evidence type="ECO:0000256" key="4">
    <source>
        <dbReference type="SAM" id="Phobius"/>
    </source>
</evidence>
<comment type="caution">
    <text evidence="5">The sequence shown here is derived from an EMBL/GenBank/DDBJ whole genome shotgun (WGS) entry which is preliminary data.</text>
</comment>
<feature type="compositionally biased region" description="Low complexity" evidence="3">
    <location>
        <begin position="63"/>
        <end position="79"/>
    </location>
</feature>
<dbReference type="Gene3D" id="2.120.10.30">
    <property type="entry name" value="TolB, C-terminal domain"/>
    <property type="match status" value="2"/>
</dbReference>
<dbReference type="Pfam" id="PF01436">
    <property type="entry name" value="NHL"/>
    <property type="match status" value="1"/>
</dbReference>
<dbReference type="InterPro" id="IPR001258">
    <property type="entry name" value="NHL_repeat"/>
</dbReference>
<dbReference type="SUPFAM" id="SSF101898">
    <property type="entry name" value="NHL repeat"/>
    <property type="match status" value="1"/>
</dbReference>
<name>A0A813MYY3_9BILA</name>
<keyword evidence="4" id="KW-0472">Membrane</keyword>
<organism evidence="5 6">
    <name type="scientific">Adineta steineri</name>
    <dbReference type="NCBI Taxonomy" id="433720"/>
    <lineage>
        <taxon>Eukaryota</taxon>
        <taxon>Metazoa</taxon>
        <taxon>Spiralia</taxon>
        <taxon>Gnathifera</taxon>
        <taxon>Rotifera</taxon>
        <taxon>Eurotatoria</taxon>
        <taxon>Bdelloidea</taxon>
        <taxon>Adinetida</taxon>
        <taxon>Adinetidae</taxon>
        <taxon>Adineta</taxon>
    </lineage>
</organism>
<feature type="transmembrane region" description="Helical" evidence="4">
    <location>
        <begin position="33"/>
        <end position="55"/>
    </location>
</feature>
<dbReference type="InterPro" id="IPR050952">
    <property type="entry name" value="TRIM-NHL_E3_ligases"/>
</dbReference>
<dbReference type="PANTHER" id="PTHR24104">
    <property type="entry name" value="E3 UBIQUITIN-PROTEIN LIGASE NHLRC1-RELATED"/>
    <property type="match status" value="1"/>
</dbReference>
<dbReference type="AlphaFoldDB" id="A0A813MYY3"/>
<evidence type="ECO:0000256" key="1">
    <source>
        <dbReference type="ARBA" id="ARBA00022737"/>
    </source>
</evidence>
<keyword evidence="4" id="KW-0812">Transmembrane</keyword>
<dbReference type="GO" id="GO:0000209">
    <property type="term" value="P:protein polyubiquitination"/>
    <property type="evidence" value="ECO:0007669"/>
    <property type="project" value="TreeGrafter"/>
</dbReference>
<evidence type="ECO:0000256" key="2">
    <source>
        <dbReference type="PROSITE-ProRule" id="PRU00504"/>
    </source>
</evidence>
<dbReference type="PROSITE" id="PS51125">
    <property type="entry name" value="NHL"/>
    <property type="match status" value="1"/>
</dbReference>
<dbReference type="PANTHER" id="PTHR24104:SF50">
    <property type="entry name" value="SMP-30_GLUCONOLACTONASE_LRE-LIKE REGION DOMAIN-CONTAINING PROTEIN"/>
    <property type="match status" value="1"/>
</dbReference>